<gene>
    <name evidence="1" type="ORF">HPB51_009897</name>
</gene>
<dbReference type="Gene3D" id="1.10.472.170">
    <property type="match status" value="1"/>
</dbReference>
<dbReference type="CDD" id="cd00043">
    <property type="entry name" value="CYCLIN_SF"/>
    <property type="match status" value="1"/>
</dbReference>
<dbReference type="AlphaFoldDB" id="A0A9J6ESJ9"/>
<evidence type="ECO:0000313" key="2">
    <source>
        <dbReference type="Proteomes" id="UP000821866"/>
    </source>
</evidence>
<name>A0A9J6ESJ9_RHIMP</name>
<reference evidence="1" key="2">
    <citation type="submission" date="2021-09" db="EMBL/GenBank/DDBJ databases">
        <authorList>
            <person name="Jia N."/>
            <person name="Wang J."/>
            <person name="Shi W."/>
            <person name="Du L."/>
            <person name="Sun Y."/>
            <person name="Zhan W."/>
            <person name="Jiang J."/>
            <person name="Wang Q."/>
            <person name="Zhang B."/>
            <person name="Ji P."/>
            <person name="Sakyi L.B."/>
            <person name="Cui X."/>
            <person name="Yuan T."/>
            <person name="Jiang B."/>
            <person name="Yang W."/>
            <person name="Lam T.T.-Y."/>
            <person name="Chang Q."/>
            <person name="Ding S."/>
            <person name="Wang X."/>
            <person name="Zhu J."/>
            <person name="Ruan X."/>
            <person name="Zhao L."/>
            <person name="Wei J."/>
            <person name="Que T."/>
            <person name="Du C."/>
            <person name="Cheng J."/>
            <person name="Dai P."/>
            <person name="Han X."/>
            <person name="Huang E."/>
            <person name="Gao Y."/>
            <person name="Liu J."/>
            <person name="Shao H."/>
            <person name="Ye R."/>
            <person name="Li L."/>
            <person name="Wei W."/>
            <person name="Wang X."/>
            <person name="Wang C."/>
            <person name="Huo Q."/>
            <person name="Li W."/>
            <person name="Guo W."/>
            <person name="Chen H."/>
            <person name="Chen S."/>
            <person name="Zhou L."/>
            <person name="Zhou L."/>
            <person name="Ni X."/>
            <person name="Tian J."/>
            <person name="Zhou Y."/>
            <person name="Sheng Y."/>
            <person name="Liu T."/>
            <person name="Pan Y."/>
            <person name="Xia L."/>
            <person name="Li J."/>
            <person name="Zhao F."/>
            <person name="Cao W."/>
        </authorList>
    </citation>
    <scope>NUCLEOTIDE SEQUENCE</scope>
    <source>
        <strain evidence="1">Rmic-2018</strain>
        <tissue evidence="1">Larvae</tissue>
    </source>
</reference>
<evidence type="ECO:0000313" key="1">
    <source>
        <dbReference type="EMBL" id="KAH8037342.1"/>
    </source>
</evidence>
<dbReference type="VEuPathDB" id="VectorBase:LOC119179581"/>
<keyword evidence="2" id="KW-1185">Reference proteome</keyword>
<evidence type="ECO:0008006" key="3">
    <source>
        <dbReference type="Google" id="ProtNLM"/>
    </source>
</evidence>
<reference evidence="1" key="1">
    <citation type="journal article" date="2020" name="Cell">
        <title>Large-Scale Comparative Analyses of Tick Genomes Elucidate Their Genetic Diversity and Vector Capacities.</title>
        <authorList>
            <consortium name="Tick Genome and Microbiome Consortium (TIGMIC)"/>
            <person name="Jia N."/>
            <person name="Wang J."/>
            <person name="Shi W."/>
            <person name="Du L."/>
            <person name="Sun Y."/>
            <person name="Zhan W."/>
            <person name="Jiang J.F."/>
            <person name="Wang Q."/>
            <person name="Zhang B."/>
            <person name="Ji P."/>
            <person name="Bell-Sakyi L."/>
            <person name="Cui X.M."/>
            <person name="Yuan T.T."/>
            <person name="Jiang B.G."/>
            <person name="Yang W.F."/>
            <person name="Lam T.T."/>
            <person name="Chang Q.C."/>
            <person name="Ding S.J."/>
            <person name="Wang X.J."/>
            <person name="Zhu J.G."/>
            <person name="Ruan X.D."/>
            <person name="Zhao L."/>
            <person name="Wei J.T."/>
            <person name="Ye R.Z."/>
            <person name="Que T.C."/>
            <person name="Du C.H."/>
            <person name="Zhou Y.H."/>
            <person name="Cheng J.X."/>
            <person name="Dai P.F."/>
            <person name="Guo W.B."/>
            <person name="Han X.H."/>
            <person name="Huang E.J."/>
            <person name="Li L.F."/>
            <person name="Wei W."/>
            <person name="Gao Y.C."/>
            <person name="Liu J.Z."/>
            <person name="Shao H.Z."/>
            <person name="Wang X."/>
            <person name="Wang C.C."/>
            <person name="Yang T.C."/>
            <person name="Huo Q.B."/>
            <person name="Li W."/>
            <person name="Chen H.Y."/>
            <person name="Chen S.E."/>
            <person name="Zhou L.G."/>
            <person name="Ni X.B."/>
            <person name="Tian J.H."/>
            <person name="Sheng Y."/>
            <person name="Liu T."/>
            <person name="Pan Y.S."/>
            <person name="Xia L.Y."/>
            <person name="Li J."/>
            <person name="Zhao F."/>
            <person name="Cao W.C."/>
        </authorList>
    </citation>
    <scope>NUCLEOTIDE SEQUENCE</scope>
    <source>
        <strain evidence="1">Rmic-2018</strain>
    </source>
</reference>
<dbReference type="EMBL" id="JABSTU010000002">
    <property type="protein sequence ID" value="KAH8037342.1"/>
    <property type="molecule type" value="Genomic_DNA"/>
</dbReference>
<proteinExistence type="predicted"/>
<sequence>MDAEVCPSCGASAVADESGDGFSRVCTACGVVLDAAPLQATGFTGDDDGLCFVSSTSRDTMSLQRDKRGEARMQRLLGSGVSGSRRLCHDWIKQVGVKVNMDSVMVQQACDILDRHLTRKPLNQQMAIAAASCYEVLQNNGRSISLPALAKMAQCTGSHLFQAIRAISESMGKGTRPVMLEDLLPEAAQSIDPSERSQVLSRATALLEPLRRCWFLEGRAPRCIGPVLIFVAWKSLNLPQRNISLASFCEMHGLGKPNSSVLAANADLNKASRGDGYSAARGLCPAVGVARLISFRHGLGTNYVLIQLASQIPWVKGQKLTSRTALAYVPDIVRYSASLVVDAARSAVGAKVVEQAADQRSAAIYATFRKGRKRFSTVDYSGSSDVADCDGNRYISDSEIDVHIRSEREVNSVKAFLKSRKLQEEETAKED</sequence>
<comment type="caution">
    <text evidence="1">The sequence shown here is derived from an EMBL/GenBank/DDBJ whole genome shotgun (WGS) entry which is preliminary data.</text>
</comment>
<accession>A0A9J6ESJ9</accession>
<organism evidence="1 2">
    <name type="scientific">Rhipicephalus microplus</name>
    <name type="common">Cattle tick</name>
    <name type="synonym">Boophilus microplus</name>
    <dbReference type="NCBI Taxonomy" id="6941"/>
    <lineage>
        <taxon>Eukaryota</taxon>
        <taxon>Metazoa</taxon>
        <taxon>Ecdysozoa</taxon>
        <taxon>Arthropoda</taxon>
        <taxon>Chelicerata</taxon>
        <taxon>Arachnida</taxon>
        <taxon>Acari</taxon>
        <taxon>Parasitiformes</taxon>
        <taxon>Ixodida</taxon>
        <taxon>Ixodoidea</taxon>
        <taxon>Ixodidae</taxon>
        <taxon>Rhipicephalinae</taxon>
        <taxon>Rhipicephalus</taxon>
        <taxon>Boophilus</taxon>
    </lineage>
</organism>
<protein>
    <recommendedName>
        <fullName evidence="3">TFIIB-type domain-containing protein</fullName>
    </recommendedName>
</protein>
<dbReference type="Proteomes" id="UP000821866">
    <property type="component" value="Chromosome 10"/>
</dbReference>